<evidence type="ECO:0000313" key="2">
    <source>
        <dbReference type="Proteomes" id="UP000541444"/>
    </source>
</evidence>
<proteinExistence type="predicted"/>
<keyword evidence="2" id="KW-1185">Reference proteome</keyword>
<comment type="caution">
    <text evidence="1">The sequence shown here is derived from an EMBL/GenBank/DDBJ whole genome shotgun (WGS) entry which is preliminary data.</text>
</comment>
<sequence>MAEKLGTFLKLFTLVHKHFRCLHLGVFKEKIYKEVIMVDPLEARLFSCKTNA</sequence>
<gene>
    <name evidence="1" type="ORF">GIB67_009188</name>
</gene>
<evidence type="ECO:0000313" key="1">
    <source>
        <dbReference type="EMBL" id="KAF6161301.1"/>
    </source>
</evidence>
<dbReference type="Proteomes" id="UP000541444">
    <property type="component" value="Unassembled WGS sequence"/>
</dbReference>
<reference evidence="1 2" key="1">
    <citation type="journal article" date="2020" name="IScience">
        <title>Genome Sequencing of the Endangered Kingdonia uniflora (Circaeasteraceae, Ranunculales) Reveals Potential Mechanisms of Evolutionary Specialization.</title>
        <authorList>
            <person name="Sun Y."/>
            <person name="Deng T."/>
            <person name="Zhang A."/>
            <person name="Moore M.J."/>
            <person name="Landis J.B."/>
            <person name="Lin N."/>
            <person name="Zhang H."/>
            <person name="Zhang X."/>
            <person name="Huang J."/>
            <person name="Zhang X."/>
            <person name="Sun H."/>
            <person name="Wang H."/>
        </authorList>
    </citation>
    <scope>NUCLEOTIDE SEQUENCE [LARGE SCALE GENOMIC DNA]</scope>
    <source>
        <strain evidence="1">TB1705</strain>
        <tissue evidence="1">Leaf</tissue>
    </source>
</reference>
<dbReference type="EMBL" id="JACGCM010001135">
    <property type="protein sequence ID" value="KAF6161301.1"/>
    <property type="molecule type" value="Genomic_DNA"/>
</dbReference>
<name>A0A7J7N278_9MAGN</name>
<accession>A0A7J7N278</accession>
<organism evidence="1 2">
    <name type="scientific">Kingdonia uniflora</name>
    <dbReference type="NCBI Taxonomy" id="39325"/>
    <lineage>
        <taxon>Eukaryota</taxon>
        <taxon>Viridiplantae</taxon>
        <taxon>Streptophyta</taxon>
        <taxon>Embryophyta</taxon>
        <taxon>Tracheophyta</taxon>
        <taxon>Spermatophyta</taxon>
        <taxon>Magnoliopsida</taxon>
        <taxon>Ranunculales</taxon>
        <taxon>Circaeasteraceae</taxon>
        <taxon>Kingdonia</taxon>
    </lineage>
</organism>
<dbReference type="AlphaFoldDB" id="A0A7J7N278"/>
<protein>
    <submittedName>
        <fullName evidence="1">Uncharacterized protein</fullName>
    </submittedName>
</protein>